<keyword evidence="7" id="KW-1185">Reference proteome</keyword>
<protein>
    <submittedName>
        <fullName evidence="6">DegT/DnrJ/EryC1/StrS family aminotransferase</fullName>
    </submittedName>
</protein>
<dbReference type="Gene3D" id="3.40.640.10">
    <property type="entry name" value="Type I PLP-dependent aspartate aminotransferase-like (Major domain)"/>
    <property type="match status" value="1"/>
</dbReference>
<keyword evidence="6" id="KW-0808">Transferase</keyword>
<dbReference type="GO" id="GO:0030170">
    <property type="term" value="F:pyridoxal phosphate binding"/>
    <property type="evidence" value="ECO:0007669"/>
    <property type="project" value="TreeGrafter"/>
</dbReference>
<sequence length="369" mass="41691">MDEIPFLKPRLVSKDALTGYLEQIDATRIYSNHGPLNKRVEERILRRFFSDEGAVVTVNNATTGLMLAIMQVKRAGKYALMPSFTFSATPLSAMWCGLEPYFIDIDPERWCLNERQLEEALQKLGDEVAVVVPYAAFGAELNLEYYESLRRSGVPVVIDAASSFGCMRDDQFGRGFKGAVVFSFHATKLFGIGEGGLIYSADETLIHRLRQSSNFGFDQNRESRQIGLNGKVSEYAAAIALATLEVVDEKIIARERIADWYRAELQDAGMLFKGWKLQEGGGKIPYQFFPLLCPPKHDHRFYLSKLQAAGIQARTYFSPSCHEQPLFQRSPHSDLSVTEDVCRRILSLPVWEDIEQAQVQRIVRCLADE</sequence>
<dbReference type="Pfam" id="PF01041">
    <property type="entry name" value="DegT_DnrJ_EryC1"/>
    <property type="match status" value="1"/>
</dbReference>
<dbReference type="InterPro" id="IPR015424">
    <property type="entry name" value="PyrdxlP-dep_Trfase"/>
</dbReference>
<feature type="modified residue" description="N6-(pyridoxal phosphate)lysine" evidence="4">
    <location>
        <position position="188"/>
    </location>
</feature>
<dbReference type="InterPro" id="IPR000653">
    <property type="entry name" value="DegT/StrS_aminotransferase"/>
</dbReference>
<evidence type="ECO:0000256" key="1">
    <source>
        <dbReference type="ARBA" id="ARBA00022898"/>
    </source>
</evidence>
<gene>
    <name evidence="6" type="ORF">H7C18_26710</name>
</gene>
<proteinExistence type="inferred from homology"/>
<dbReference type="EMBL" id="JACJVO010000033">
    <property type="protein sequence ID" value="MBB6734523.1"/>
    <property type="molecule type" value="Genomic_DNA"/>
</dbReference>
<keyword evidence="6" id="KW-0032">Aminotransferase</keyword>
<dbReference type="PIRSF" id="PIRSF000390">
    <property type="entry name" value="PLP_StrS"/>
    <property type="match status" value="1"/>
</dbReference>
<keyword evidence="1 4" id="KW-0663">Pyridoxal phosphate</keyword>
<evidence type="ECO:0000313" key="6">
    <source>
        <dbReference type="EMBL" id="MBB6734523.1"/>
    </source>
</evidence>
<dbReference type="RefSeq" id="WP_185132176.1">
    <property type="nucleotide sequence ID" value="NZ_JACJVO010000033.1"/>
</dbReference>
<comment type="similarity">
    <text evidence="2 5">Belongs to the DegT/DnrJ/EryC1 family.</text>
</comment>
<accession>A0A7X0SVA4</accession>
<organism evidence="6 7">
    <name type="scientific">Cohnella zeiphila</name>
    <dbReference type="NCBI Taxonomy" id="2761120"/>
    <lineage>
        <taxon>Bacteria</taxon>
        <taxon>Bacillati</taxon>
        <taxon>Bacillota</taxon>
        <taxon>Bacilli</taxon>
        <taxon>Bacillales</taxon>
        <taxon>Paenibacillaceae</taxon>
        <taxon>Cohnella</taxon>
    </lineage>
</organism>
<dbReference type="PANTHER" id="PTHR30244:SF9">
    <property type="entry name" value="PROTEIN RV3402C"/>
    <property type="match status" value="1"/>
</dbReference>
<feature type="active site" description="Proton acceptor" evidence="3">
    <location>
        <position position="188"/>
    </location>
</feature>
<comment type="caution">
    <text evidence="6">The sequence shown here is derived from an EMBL/GenBank/DDBJ whole genome shotgun (WGS) entry which is preliminary data.</text>
</comment>
<evidence type="ECO:0000256" key="2">
    <source>
        <dbReference type="ARBA" id="ARBA00037999"/>
    </source>
</evidence>
<dbReference type="PANTHER" id="PTHR30244">
    <property type="entry name" value="TRANSAMINASE"/>
    <property type="match status" value="1"/>
</dbReference>
<dbReference type="SUPFAM" id="SSF53383">
    <property type="entry name" value="PLP-dependent transferases"/>
    <property type="match status" value="1"/>
</dbReference>
<dbReference type="Proteomes" id="UP000564644">
    <property type="component" value="Unassembled WGS sequence"/>
</dbReference>
<dbReference type="AlphaFoldDB" id="A0A7X0SVA4"/>
<name>A0A7X0SVA4_9BACL</name>
<evidence type="ECO:0000256" key="5">
    <source>
        <dbReference type="RuleBase" id="RU004508"/>
    </source>
</evidence>
<evidence type="ECO:0000256" key="4">
    <source>
        <dbReference type="PIRSR" id="PIRSR000390-2"/>
    </source>
</evidence>
<evidence type="ECO:0000313" key="7">
    <source>
        <dbReference type="Proteomes" id="UP000564644"/>
    </source>
</evidence>
<evidence type="ECO:0000256" key="3">
    <source>
        <dbReference type="PIRSR" id="PIRSR000390-1"/>
    </source>
</evidence>
<dbReference type="GO" id="GO:0000271">
    <property type="term" value="P:polysaccharide biosynthetic process"/>
    <property type="evidence" value="ECO:0007669"/>
    <property type="project" value="TreeGrafter"/>
</dbReference>
<dbReference type="GO" id="GO:0008483">
    <property type="term" value="F:transaminase activity"/>
    <property type="evidence" value="ECO:0007669"/>
    <property type="project" value="UniProtKB-KW"/>
</dbReference>
<reference evidence="6 7" key="1">
    <citation type="submission" date="2020-08" db="EMBL/GenBank/DDBJ databases">
        <title>Cohnella phylogeny.</title>
        <authorList>
            <person name="Dunlap C."/>
        </authorList>
    </citation>
    <scope>NUCLEOTIDE SEQUENCE [LARGE SCALE GENOMIC DNA]</scope>
    <source>
        <strain evidence="6 7">CBP 2801</strain>
    </source>
</reference>
<dbReference type="InterPro" id="IPR015421">
    <property type="entry name" value="PyrdxlP-dep_Trfase_major"/>
</dbReference>